<dbReference type="Gene3D" id="3.30.70.270">
    <property type="match status" value="1"/>
</dbReference>
<dbReference type="InterPro" id="IPR000160">
    <property type="entry name" value="GGDEF_dom"/>
</dbReference>
<evidence type="ECO:0000259" key="1">
    <source>
        <dbReference type="PROSITE" id="PS50887"/>
    </source>
</evidence>
<dbReference type="SMART" id="SM00267">
    <property type="entry name" value="GGDEF"/>
    <property type="match status" value="1"/>
</dbReference>
<comment type="caution">
    <text evidence="2">The sequence shown here is derived from an EMBL/GenBank/DDBJ whole genome shotgun (WGS) entry which is preliminary data.</text>
</comment>
<dbReference type="SUPFAM" id="SSF55073">
    <property type="entry name" value="Nucleotide cyclase"/>
    <property type="match status" value="1"/>
</dbReference>
<evidence type="ECO:0000313" key="2">
    <source>
        <dbReference type="EMBL" id="GAA5531321.1"/>
    </source>
</evidence>
<dbReference type="SUPFAM" id="SSF48452">
    <property type="entry name" value="TPR-like"/>
    <property type="match status" value="2"/>
</dbReference>
<dbReference type="InterPro" id="IPR011990">
    <property type="entry name" value="TPR-like_helical_dom_sf"/>
</dbReference>
<dbReference type="PANTHER" id="PTHR45138:SF9">
    <property type="entry name" value="DIGUANYLATE CYCLASE DGCM-RELATED"/>
    <property type="match status" value="1"/>
</dbReference>
<dbReference type="EMBL" id="BAABRU010000043">
    <property type="protein sequence ID" value="GAA5531321.1"/>
    <property type="molecule type" value="Genomic_DNA"/>
</dbReference>
<dbReference type="Gene3D" id="1.25.40.10">
    <property type="entry name" value="Tetratricopeptide repeat domain"/>
    <property type="match status" value="2"/>
</dbReference>
<dbReference type="CDD" id="cd01949">
    <property type="entry name" value="GGDEF"/>
    <property type="match status" value="1"/>
</dbReference>
<dbReference type="RefSeq" id="WP_345724884.1">
    <property type="nucleotide sequence ID" value="NZ_BAABRU010000043.1"/>
</dbReference>
<dbReference type="InterPro" id="IPR050469">
    <property type="entry name" value="Diguanylate_Cyclase"/>
</dbReference>
<dbReference type="PANTHER" id="PTHR45138">
    <property type="entry name" value="REGULATORY COMPONENTS OF SENSORY TRANSDUCTION SYSTEM"/>
    <property type="match status" value="1"/>
</dbReference>
<dbReference type="NCBIfam" id="TIGR00254">
    <property type="entry name" value="GGDEF"/>
    <property type="match status" value="1"/>
</dbReference>
<dbReference type="SMART" id="SM00028">
    <property type="entry name" value="TPR"/>
    <property type="match status" value="5"/>
</dbReference>
<reference evidence="2 3" key="1">
    <citation type="submission" date="2024-02" db="EMBL/GenBank/DDBJ databases">
        <title>Herpetosiphon gulosus NBRC 112829.</title>
        <authorList>
            <person name="Ichikawa N."/>
            <person name="Katano-Makiyama Y."/>
            <person name="Hidaka K."/>
        </authorList>
    </citation>
    <scope>NUCLEOTIDE SEQUENCE [LARGE SCALE GENOMIC DNA]</scope>
    <source>
        <strain evidence="2 3">NBRC 112829</strain>
    </source>
</reference>
<dbReference type="PROSITE" id="PS50887">
    <property type="entry name" value="GGDEF"/>
    <property type="match status" value="1"/>
</dbReference>
<dbReference type="Proteomes" id="UP001428290">
    <property type="component" value="Unassembled WGS sequence"/>
</dbReference>
<dbReference type="Pfam" id="PF00990">
    <property type="entry name" value="GGDEF"/>
    <property type="match status" value="1"/>
</dbReference>
<name>A0ABP9X901_9CHLR</name>
<evidence type="ECO:0000313" key="3">
    <source>
        <dbReference type="Proteomes" id="UP001428290"/>
    </source>
</evidence>
<dbReference type="InterPro" id="IPR019734">
    <property type="entry name" value="TPR_rpt"/>
</dbReference>
<keyword evidence="3" id="KW-1185">Reference proteome</keyword>
<feature type="domain" description="GGDEF" evidence="1">
    <location>
        <begin position="448"/>
        <end position="582"/>
    </location>
</feature>
<sequence>MVVTLQIQHALKQSTNPAHTIDLLNVWAANLRHTDLAQAWKINYQAEYHARNGIFAHTPYYQGLVECWYWRGKFYSVHKKYAEALGCFYKSMEYCDYVDDALLSFENQAACYYQDAPDQFIANRVDKLALHNILGVTLALQLQLDAALEHYLIAEEIAIMTHNEWMQTILNSNIAYLYRVLEQPIEAENYLQRAFQRLPEALETQAQKRLYATMLDNTCWVALQHGQLYDALIYANASLELYQALSWSQGIVEVLNILGVVYQRFDQAERAMVEFEASFELAQRLGFQEDMIFSLIQRGMLVATQPDYTQALALIQAGLALALDTDDLSQQALAHKALADVYEQTNACAEALHHFKHYHQIRENLFNERSDQRLRLLQVTHQVLQAQHQARFYYQKTQELVAEMQERDRQRIELERLATIDSLTGLYNRRHFLGLAQSLLEQAWQAGNALAILLFDIDHFKQINDRHGHHIGDQMLQLVATTAQAALRQSDLIGRYGGEEFVVMLTRVSNAEALLVAERLRSTIEQQVLSDAHQSISTTVSLGLALSYPHAEIPLERLIQQADHALYQAKAAGRNNVQIYTA</sequence>
<accession>A0ABP9X901</accession>
<gene>
    <name evidence="2" type="ORF">Hgul01_05146</name>
</gene>
<proteinExistence type="predicted"/>
<dbReference type="InterPro" id="IPR043128">
    <property type="entry name" value="Rev_trsase/Diguanyl_cyclase"/>
</dbReference>
<protein>
    <recommendedName>
        <fullName evidence="1">GGDEF domain-containing protein</fullName>
    </recommendedName>
</protein>
<organism evidence="2 3">
    <name type="scientific">Herpetosiphon gulosus</name>
    <dbReference type="NCBI Taxonomy" id="1973496"/>
    <lineage>
        <taxon>Bacteria</taxon>
        <taxon>Bacillati</taxon>
        <taxon>Chloroflexota</taxon>
        <taxon>Chloroflexia</taxon>
        <taxon>Herpetosiphonales</taxon>
        <taxon>Herpetosiphonaceae</taxon>
        <taxon>Herpetosiphon</taxon>
    </lineage>
</organism>
<dbReference type="InterPro" id="IPR029787">
    <property type="entry name" value="Nucleotide_cyclase"/>
</dbReference>